<dbReference type="OrthoDB" id="1551157at2"/>
<dbReference type="RefSeq" id="WP_127722913.1">
    <property type="nucleotide sequence ID" value="NZ_RLIH01000001.1"/>
</dbReference>
<protein>
    <submittedName>
        <fullName evidence="1">Head fiber protein</fullName>
    </submittedName>
</protein>
<comment type="caution">
    <text evidence="1">The sequence shown here is derived from an EMBL/GenBank/DDBJ whole genome shotgun (WGS) entry which is preliminary data.</text>
</comment>
<organism evidence="1 2">
    <name type="scientific">Anaerosphaera multitolerans</name>
    <dbReference type="NCBI Taxonomy" id="2487351"/>
    <lineage>
        <taxon>Bacteria</taxon>
        <taxon>Bacillati</taxon>
        <taxon>Bacillota</taxon>
        <taxon>Tissierellia</taxon>
        <taxon>Tissierellales</taxon>
        <taxon>Peptoniphilaceae</taxon>
        <taxon>Anaerosphaera</taxon>
    </lineage>
</organism>
<gene>
    <name evidence="1" type="ORF">EF514_01015</name>
</gene>
<sequence>MDYNTKNYTEQGGDKTVIGGTLEIKEGATVTGLPSSFTPAENQAPSTAEDITSLVADFNALLLKLKTAGLMETD</sequence>
<dbReference type="EMBL" id="RLIH01000001">
    <property type="protein sequence ID" value="RVU55823.1"/>
    <property type="molecule type" value="Genomic_DNA"/>
</dbReference>
<reference evidence="1 2" key="1">
    <citation type="submission" date="2018-11" db="EMBL/GenBank/DDBJ databases">
        <title>Genome sequencing and assembly of Anaerosphaera sp. nov., GS7-6-2.</title>
        <authorList>
            <person name="Rettenmaier R."/>
            <person name="Liebl W."/>
            <person name="Zverlov V."/>
        </authorList>
    </citation>
    <scope>NUCLEOTIDE SEQUENCE [LARGE SCALE GENOMIC DNA]</scope>
    <source>
        <strain evidence="1 2">GS7-6-2</strain>
    </source>
</reference>
<dbReference type="AlphaFoldDB" id="A0A437S9K1"/>
<name>A0A437S9K1_9FIRM</name>
<evidence type="ECO:0000313" key="2">
    <source>
        <dbReference type="Proteomes" id="UP000288812"/>
    </source>
</evidence>
<accession>A0A437S9K1</accession>
<keyword evidence="2" id="KW-1185">Reference proteome</keyword>
<dbReference type="Proteomes" id="UP000288812">
    <property type="component" value="Unassembled WGS sequence"/>
</dbReference>
<evidence type="ECO:0000313" key="1">
    <source>
        <dbReference type="EMBL" id="RVU55823.1"/>
    </source>
</evidence>
<proteinExistence type="predicted"/>
<dbReference type="Gene3D" id="6.10.140.1630">
    <property type="match status" value="1"/>
</dbReference>